<dbReference type="AlphaFoldDB" id="A0A8S2YKG6"/>
<evidence type="ECO:0000313" key="2">
    <source>
        <dbReference type="Proteomes" id="UP000676336"/>
    </source>
</evidence>
<sequence length="305" mass="36031">MPKVNRRRSHSRYVNSRRSIESITSNETETFSSDEEEEEILINPNVDIDHVDFSNESVLNDIRDLFSVCKEQINTRFISVLIYMSLRHFGHSWKDVESFLTSIDGMTNKACHKWTNILVNKYFDEFTIEERGRKRGDSFWDCYPDLELEAKKFVFEECSKTEATFTANSSRPYFLGYEREDVVKRRKEFVKYFIEREQHSYTITNDAVPHQFKRLFQLLPFKNEYKNHNFVCLLDNARTHTAAGMHINDFGMRPGTWCPVDKIDCIDENNKKQTIECYDDDGYSKGSLALAYELNVFVPKKFQTQ</sequence>
<name>A0A8S2YKG6_9BILA</name>
<evidence type="ECO:0000313" key="1">
    <source>
        <dbReference type="EMBL" id="CAF4556675.1"/>
    </source>
</evidence>
<proteinExistence type="predicted"/>
<organism evidence="1 2">
    <name type="scientific">Rotaria magnacalcarata</name>
    <dbReference type="NCBI Taxonomy" id="392030"/>
    <lineage>
        <taxon>Eukaryota</taxon>
        <taxon>Metazoa</taxon>
        <taxon>Spiralia</taxon>
        <taxon>Gnathifera</taxon>
        <taxon>Rotifera</taxon>
        <taxon>Eurotatoria</taxon>
        <taxon>Bdelloidea</taxon>
        <taxon>Philodinida</taxon>
        <taxon>Philodinidae</taxon>
        <taxon>Rotaria</taxon>
    </lineage>
</organism>
<comment type="caution">
    <text evidence="1">The sequence shown here is derived from an EMBL/GenBank/DDBJ whole genome shotgun (WGS) entry which is preliminary data.</text>
</comment>
<accession>A0A8S2YKG6</accession>
<reference evidence="1" key="1">
    <citation type="submission" date="2021-02" db="EMBL/GenBank/DDBJ databases">
        <authorList>
            <person name="Nowell W R."/>
        </authorList>
    </citation>
    <scope>NUCLEOTIDE SEQUENCE</scope>
</reference>
<protein>
    <submittedName>
        <fullName evidence="1">Uncharacterized protein</fullName>
    </submittedName>
</protein>
<dbReference type="EMBL" id="CAJOBI010094194">
    <property type="protein sequence ID" value="CAF4556675.1"/>
    <property type="molecule type" value="Genomic_DNA"/>
</dbReference>
<gene>
    <name evidence="1" type="ORF">SMN809_LOCUS37259</name>
</gene>
<dbReference type="Proteomes" id="UP000676336">
    <property type="component" value="Unassembled WGS sequence"/>
</dbReference>